<dbReference type="EMBL" id="JBJQND010000016">
    <property type="protein sequence ID" value="KAL3848446.1"/>
    <property type="molecule type" value="Genomic_DNA"/>
</dbReference>
<dbReference type="InterPro" id="IPR000571">
    <property type="entry name" value="Znf_CCCH"/>
</dbReference>
<feature type="compositionally biased region" description="Basic and acidic residues" evidence="2">
    <location>
        <begin position="597"/>
        <end position="608"/>
    </location>
</feature>
<dbReference type="GO" id="GO:0008270">
    <property type="term" value="F:zinc ion binding"/>
    <property type="evidence" value="ECO:0007669"/>
    <property type="project" value="UniProtKB-KW"/>
</dbReference>
<feature type="compositionally biased region" description="Basic and acidic residues" evidence="2">
    <location>
        <begin position="627"/>
        <end position="643"/>
    </location>
</feature>
<gene>
    <name evidence="4" type="ORF">ACJMK2_019303</name>
</gene>
<keyword evidence="5" id="KW-1185">Reference proteome</keyword>
<keyword evidence="1" id="KW-0863">Zinc-finger</keyword>
<proteinExistence type="predicted"/>
<dbReference type="PANTHER" id="PTHR45740">
    <property type="entry name" value="POLY [ADP-RIBOSE] POLYMERASE"/>
    <property type="match status" value="1"/>
</dbReference>
<evidence type="ECO:0000313" key="5">
    <source>
        <dbReference type="Proteomes" id="UP001634394"/>
    </source>
</evidence>
<dbReference type="AlphaFoldDB" id="A0ABD3UI31"/>
<dbReference type="InterPro" id="IPR051712">
    <property type="entry name" value="ARTD-AVP"/>
</dbReference>
<protein>
    <recommendedName>
        <fullName evidence="3">C3H1-type domain-containing protein</fullName>
    </recommendedName>
</protein>
<name>A0ABD3UI31_SINWO</name>
<keyword evidence="1" id="KW-0479">Metal-binding</keyword>
<feature type="zinc finger region" description="C3H1-type" evidence="1">
    <location>
        <begin position="201"/>
        <end position="223"/>
    </location>
</feature>
<dbReference type="PROSITE" id="PS50103">
    <property type="entry name" value="ZF_C3H1"/>
    <property type="match status" value="1"/>
</dbReference>
<organism evidence="4 5">
    <name type="scientific">Sinanodonta woodiana</name>
    <name type="common">Chinese pond mussel</name>
    <name type="synonym">Anodonta woodiana</name>
    <dbReference type="NCBI Taxonomy" id="1069815"/>
    <lineage>
        <taxon>Eukaryota</taxon>
        <taxon>Metazoa</taxon>
        <taxon>Spiralia</taxon>
        <taxon>Lophotrochozoa</taxon>
        <taxon>Mollusca</taxon>
        <taxon>Bivalvia</taxon>
        <taxon>Autobranchia</taxon>
        <taxon>Heteroconchia</taxon>
        <taxon>Palaeoheterodonta</taxon>
        <taxon>Unionida</taxon>
        <taxon>Unionoidea</taxon>
        <taxon>Unionidae</taxon>
        <taxon>Unioninae</taxon>
        <taxon>Sinanodonta</taxon>
    </lineage>
</organism>
<dbReference type="Gene3D" id="3.30.1370.210">
    <property type="match status" value="1"/>
</dbReference>
<dbReference type="PANTHER" id="PTHR45740:SF4">
    <property type="entry name" value="PROTEIN MONO-ADP-RIBOSYLTRANSFERASE PARP11"/>
    <property type="match status" value="1"/>
</dbReference>
<evidence type="ECO:0000256" key="2">
    <source>
        <dbReference type="SAM" id="MobiDB-lite"/>
    </source>
</evidence>
<accession>A0ABD3UI31</accession>
<evidence type="ECO:0000256" key="1">
    <source>
        <dbReference type="PROSITE-ProRule" id="PRU00723"/>
    </source>
</evidence>
<keyword evidence="1" id="KW-0862">Zinc</keyword>
<feature type="region of interest" description="Disordered" evidence="2">
    <location>
        <begin position="597"/>
        <end position="657"/>
    </location>
</feature>
<reference evidence="4 5" key="1">
    <citation type="submission" date="2024-11" db="EMBL/GenBank/DDBJ databases">
        <title>Chromosome-level genome assembly of the freshwater bivalve Anodonta woodiana.</title>
        <authorList>
            <person name="Chen X."/>
        </authorList>
    </citation>
    <scope>NUCLEOTIDE SEQUENCE [LARGE SCALE GENOMIC DNA]</scope>
    <source>
        <strain evidence="4">MN2024</strain>
        <tissue evidence="4">Gills</tissue>
    </source>
</reference>
<evidence type="ECO:0000313" key="4">
    <source>
        <dbReference type="EMBL" id="KAL3848446.1"/>
    </source>
</evidence>
<evidence type="ECO:0000259" key="3">
    <source>
        <dbReference type="PROSITE" id="PS50103"/>
    </source>
</evidence>
<feature type="domain" description="C3H1-type" evidence="3">
    <location>
        <begin position="201"/>
        <end position="223"/>
    </location>
</feature>
<sequence length="744" mass="85628">MSQRSRRKRGDVYSRNYDGHNDHEYWISSVLRCLIRNKNRMELKKLQKKIEDQDREKHPNFERQIKRYPNLFRLEKDDLATEDEGVLENTIVSGTTELRLCEKHCSTAGSCKSQECKSLHMCRFYILNECDYKPCLFGHEIRNDHNVEILRKHVLHALGPRDLGDLLRDVRNRNETTMPTTCTFYNIKKGCQREDCQFLHLCKKFVEENCKFGSDCKRSHNCFDIQPVKVFKRYGIHEKDVTHVMRLIRSKAATGMKQACNITPKIVKNPLSQGPSNRYFVHEKDSTSASCKDAPERPKQEAIYTRSHRQNDNTFRNVDELGPDTFNIKDSRHVVIDPGYQNKPKYCHGDFVPPDIKSQVSQTHQTHMKEGTHFEDISEDEDDDPPDNAVVTNFLMQERVRLGTSIVSSPKETQNNQCDEEKSVDIVQTFDNQNTNKPFCAKSPLAYGESMELKNDTMDCPGIASKLPSYPLVFLENKGNQTQIKSKPTKRVFIPPTDISEEEKIVPAEIPNYISDLSETEGTLAANEMSKYDTENKRFGNTFKKPTDEPVFKKPKCNNLELVPALAREYSQVAIDKSSENNEKVDATNIILNDDIHNSDESNMKESAEVDAFNSSQETQDMLPEDSVYKPKSVSDDRSENVNKIDSSTVSTEDRKSEWPVGTQEFKVKRVSVNNKKSQWMFCSVDTCTSLNMDSETQEKLEKSYQVFQQSRQCFLEASGSRLHVDFMTMNGKVLNNHIKQQGQ</sequence>
<dbReference type="Proteomes" id="UP001634394">
    <property type="component" value="Unassembled WGS sequence"/>
</dbReference>
<comment type="caution">
    <text evidence="4">The sequence shown here is derived from an EMBL/GenBank/DDBJ whole genome shotgun (WGS) entry which is preliminary data.</text>
</comment>